<dbReference type="GO" id="GO:0046872">
    <property type="term" value="F:metal ion binding"/>
    <property type="evidence" value="ECO:0007669"/>
    <property type="project" value="UniProtKB-KW"/>
</dbReference>
<dbReference type="EC" id="5.6.2.3" evidence="17"/>
<evidence type="ECO:0000256" key="14">
    <source>
        <dbReference type="ARBA" id="ARBA00023242"/>
    </source>
</evidence>
<dbReference type="SMART" id="SM00488">
    <property type="entry name" value="DEXDc2"/>
    <property type="match status" value="1"/>
</dbReference>
<dbReference type="InterPro" id="IPR013020">
    <property type="entry name" value="Rad3/Chl1-like"/>
</dbReference>
<sequence length="838" mass="94038">MSDDFALAPPQDFSFPFRPYAIQKDFMRRLFEAVEQRKVGIFESPTGTGKSLSVICSSLTWLRLDRKRLTEEAVAALSLKLKAECPDEPNWVLEHNIERKKRELLADEEALENRLQAIRRQEADAKRNQKAERPGEKASKKRKVVGIADHSDEEFAPDDEESRKDEIGPNGLPRSVQDLLDKYGGANGRHQQVELEPDAKKIYFTSRTHSQLSQFVDELRKTTFGDSTRLIALGSRANLCINEEVKKNARSLETLNEACTDLQKGETTARCPYLPPVEDVVLMNDFRDHALSEARDIEELASLGRERNVCPYYGGRKALKQAQVVTLPYNLLLQKSSRNALGISLEENIVIVDEAHNLIDNVLSIHSASLTSTFLNLVKNAFMIYIQRFAKKLKGTNLVYLKQLLRVLECLGTYCQDWAKTIPANSNRHEEIMTVNLLLQKTGILDQLNMRDLEQYLTESKIVYKISGYATKIEANEKKEKSEDRAFQTRSAFVTGFYKIQDFILALSNANQDGRVLLSGERASKDEKMVVTLKYQLLNPSECFRDVVSETRAVILAGGTMAPISDFCTQLFPYLGADQFIEFSCPHIVPQDNLLVRVVCQGPGKTPLELKFASKTDSKLQDELGQSIANICNVVKDGVVVFFPSYAILELLRARWKTTGLMGRLETRKEIVEEPKSSAEVETTLDRYASGIHLPVSPRNGALLFAVVGGKLSEGINFSNELCRAVLVIGIPYPNANSIELKERIKYAECSSGGKREAGLALYANMAFKAVNQSIGRAIRHANDWSAIILLDARYGTESSQKKLPGWIRSSLKTSESFGSLVKDLAQFNQRMANQKTN</sequence>
<evidence type="ECO:0000313" key="24">
    <source>
        <dbReference type="EMBL" id="KAG0148021.1"/>
    </source>
</evidence>
<dbReference type="GO" id="GO:0016818">
    <property type="term" value="F:hydrolase activity, acting on acid anhydrides, in phosphorus-containing anhydrides"/>
    <property type="evidence" value="ECO:0007669"/>
    <property type="project" value="InterPro"/>
</dbReference>
<keyword evidence="10" id="KW-0067">ATP-binding</keyword>
<evidence type="ECO:0000256" key="10">
    <source>
        <dbReference type="ARBA" id="ARBA00022840"/>
    </source>
</evidence>
<keyword evidence="7" id="KW-0547">Nucleotide-binding</keyword>
<comment type="function">
    <text evidence="20">ATP-dependent DNA helicase important for chromosome transmission and normal cell cycle progression in G(2)/M. May have a role in changing DNA topology to allow the loading of proteins involved in maintaining sister chromatid cohesion in the vicinity of the centromeres. Has a specific role in chromosome segregation during meiosis II.</text>
</comment>
<proteinExistence type="inferred from homology"/>
<evidence type="ECO:0000256" key="12">
    <source>
        <dbReference type="ARBA" id="ARBA00023014"/>
    </source>
</evidence>
<dbReference type="CDD" id="cd18788">
    <property type="entry name" value="SF2_C_XPD"/>
    <property type="match status" value="1"/>
</dbReference>
<evidence type="ECO:0000256" key="19">
    <source>
        <dbReference type="ARBA" id="ARBA00045008"/>
    </source>
</evidence>
<evidence type="ECO:0000256" key="1">
    <source>
        <dbReference type="ARBA" id="ARBA00001966"/>
    </source>
</evidence>
<comment type="subcellular location">
    <subcellularLocation>
        <location evidence="2">Nucleus</location>
    </subcellularLocation>
</comment>
<dbReference type="EMBL" id="MU167241">
    <property type="protein sequence ID" value="KAG0148021.1"/>
    <property type="molecule type" value="Genomic_DNA"/>
</dbReference>
<dbReference type="GO" id="GO:0005524">
    <property type="term" value="F:ATP binding"/>
    <property type="evidence" value="ECO:0007669"/>
    <property type="project" value="UniProtKB-KW"/>
</dbReference>
<keyword evidence="9" id="KW-0347">Helicase</keyword>
<dbReference type="InterPro" id="IPR006554">
    <property type="entry name" value="Helicase-like_DEXD_c2"/>
</dbReference>
<dbReference type="GO" id="GO:0006139">
    <property type="term" value="P:nucleobase-containing compound metabolic process"/>
    <property type="evidence" value="ECO:0007669"/>
    <property type="project" value="InterPro"/>
</dbReference>
<keyword evidence="11" id="KW-0408">Iron</keyword>
<dbReference type="InterPro" id="IPR045028">
    <property type="entry name" value="DinG/Rad3-like"/>
</dbReference>
<evidence type="ECO:0000256" key="9">
    <source>
        <dbReference type="ARBA" id="ARBA00022806"/>
    </source>
</evidence>
<evidence type="ECO:0000256" key="18">
    <source>
        <dbReference type="ARBA" id="ARBA00044998"/>
    </source>
</evidence>
<evidence type="ECO:0000256" key="2">
    <source>
        <dbReference type="ARBA" id="ARBA00004123"/>
    </source>
</evidence>
<feature type="region of interest" description="Disordered" evidence="22">
    <location>
        <begin position="120"/>
        <end position="184"/>
    </location>
</feature>
<keyword evidence="15" id="KW-0131">Cell cycle</keyword>
<reference evidence="24" key="1">
    <citation type="submission" date="2013-11" db="EMBL/GenBank/DDBJ databases">
        <title>Genome sequence of the fusiform rust pathogen reveals effectors for host alternation and coevolution with pine.</title>
        <authorList>
            <consortium name="DOE Joint Genome Institute"/>
            <person name="Smith K."/>
            <person name="Pendleton A."/>
            <person name="Kubisiak T."/>
            <person name="Anderson C."/>
            <person name="Salamov A."/>
            <person name="Aerts A."/>
            <person name="Riley R."/>
            <person name="Clum A."/>
            <person name="Lindquist E."/>
            <person name="Ence D."/>
            <person name="Campbell M."/>
            <person name="Kronenberg Z."/>
            <person name="Feau N."/>
            <person name="Dhillon B."/>
            <person name="Hamelin R."/>
            <person name="Burleigh J."/>
            <person name="Smith J."/>
            <person name="Yandell M."/>
            <person name="Nelson C."/>
            <person name="Grigoriev I."/>
            <person name="Davis J."/>
        </authorList>
    </citation>
    <scope>NUCLEOTIDE SEQUENCE</scope>
    <source>
        <strain evidence="24">G11</strain>
    </source>
</reference>
<evidence type="ECO:0000256" key="11">
    <source>
        <dbReference type="ARBA" id="ARBA00023004"/>
    </source>
</evidence>
<evidence type="ECO:0000256" key="8">
    <source>
        <dbReference type="ARBA" id="ARBA00022801"/>
    </source>
</evidence>
<dbReference type="InterPro" id="IPR014013">
    <property type="entry name" value="Helic_SF1/SF2_ATP-bd_DinG/Rad3"/>
</dbReference>
<comment type="catalytic activity">
    <reaction evidence="21">
        <text>ATP + H2O = ADP + phosphate + H(+)</text>
        <dbReference type="Rhea" id="RHEA:13065"/>
        <dbReference type="ChEBI" id="CHEBI:15377"/>
        <dbReference type="ChEBI" id="CHEBI:15378"/>
        <dbReference type="ChEBI" id="CHEBI:30616"/>
        <dbReference type="ChEBI" id="CHEBI:43474"/>
        <dbReference type="ChEBI" id="CHEBI:456216"/>
        <dbReference type="EC" id="5.6.2.3"/>
    </reaction>
</comment>
<evidence type="ECO:0000256" key="3">
    <source>
        <dbReference type="ARBA" id="ARBA00008435"/>
    </source>
</evidence>
<evidence type="ECO:0000256" key="6">
    <source>
        <dbReference type="ARBA" id="ARBA00022723"/>
    </source>
</evidence>
<dbReference type="PANTHER" id="PTHR11472">
    <property type="entry name" value="DNA REPAIR DEAD HELICASE RAD3/XP-D SUBFAMILY MEMBER"/>
    <property type="match status" value="1"/>
</dbReference>
<comment type="similarity">
    <text evidence="3">Belongs to the DEAD box helicase family. DEAH subfamily. DDX11/CHL1 sub-subfamily.</text>
</comment>
<protein>
    <recommendedName>
        <fullName evidence="5">ATP-dependent DNA helicase CHL1</fullName>
        <ecNumber evidence="17">5.6.2.3</ecNumber>
    </recommendedName>
    <alternativeName>
        <fullName evidence="4">ATP-dependent DNA helicase chl1</fullName>
    </alternativeName>
    <alternativeName>
        <fullName evidence="16">Chromosome loss protein 1</fullName>
    </alternativeName>
    <alternativeName>
        <fullName evidence="18 19">DNA 5'-3' helicase CHL1</fullName>
    </alternativeName>
</protein>
<dbReference type="GO" id="GO:0043139">
    <property type="term" value="F:5'-3' DNA helicase activity"/>
    <property type="evidence" value="ECO:0007669"/>
    <property type="project" value="UniProtKB-EC"/>
</dbReference>
<comment type="cofactor">
    <cofactor evidence="1">
        <name>[4Fe-4S] cluster</name>
        <dbReference type="ChEBI" id="CHEBI:49883"/>
    </cofactor>
</comment>
<keyword evidence="12" id="KW-0411">Iron-sulfur</keyword>
<evidence type="ECO:0000256" key="4">
    <source>
        <dbReference type="ARBA" id="ARBA00016387"/>
    </source>
</evidence>
<dbReference type="InterPro" id="IPR010614">
    <property type="entry name" value="RAD3-like_helicase_DEAD"/>
</dbReference>
<dbReference type="Gene3D" id="3.40.50.300">
    <property type="entry name" value="P-loop containing nucleotide triphosphate hydrolases"/>
    <property type="match status" value="3"/>
</dbReference>
<keyword evidence="13" id="KW-0413">Isomerase</keyword>
<dbReference type="SMART" id="SM00491">
    <property type="entry name" value="HELICc2"/>
    <property type="match status" value="1"/>
</dbReference>
<gene>
    <name evidence="24" type="ORF">CROQUDRAFT_61025</name>
</gene>
<evidence type="ECO:0000313" key="25">
    <source>
        <dbReference type="Proteomes" id="UP000886653"/>
    </source>
</evidence>
<dbReference type="Proteomes" id="UP000886653">
    <property type="component" value="Unassembled WGS sequence"/>
</dbReference>
<evidence type="ECO:0000256" key="7">
    <source>
        <dbReference type="ARBA" id="ARBA00022741"/>
    </source>
</evidence>
<comment type="caution">
    <text evidence="24">The sequence shown here is derived from an EMBL/GenBank/DDBJ whole genome shotgun (WGS) entry which is preliminary data.</text>
</comment>
<dbReference type="InterPro" id="IPR027417">
    <property type="entry name" value="P-loop_NTPase"/>
</dbReference>
<organism evidence="24 25">
    <name type="scientific">Cronartium quercuum f. sp. fusiforme G11</name>
    <dbReference type="NCBI Taxonomy" id="708437"/>
    <lineage>
        <taxon>Eukaryota</taxon>
        <taxon>Fungi</taxon>
        <taxon>Dikarya</taxon>
        <taxon>Basidiomycota</taxon>
        <taxon>Pucciniomycotina</taxon>
        <taxon>Pucciniomycetes</taxon>
        <taxon>Pucciniales</taxon>
        <taxon>Coleosporiaceae</taxon>
        <taxon>Cronartium</taxon>
    </lineage>
</organism>
<feature type="domain" description="Helicase ATP-binding" evidence="23">
    <location>
        <begin position="9"/>
        <end position="405"/>
    </location>
</feature>
<name>A0A9P6NR23_9BASI</name>
<evidence type="ECO:0000256" key="20">
    <source>
        <dbReference type="ARBA" id="ARBA00045702"/>
    </source>
</evidence>
<dbReference type="PANTHER" id="PTHR11472:SF41">
    <property type="entry name" value="ATP-DEPENDENT DNA HELICASE DDX11-RELATED"/>
    <property type="match status" value="1"/>
</dbReference>
<feature type="compositionally biased region" description="Basic and acidic residues" evidence="22">
    <location>
        <begin position="120"/>
        <end position="138"/>
    </location>
</feature>
<dbReference type="InterPro" id="IPR006555">
    <property type="entry name" value="ATP-dep_Helicase_C"/>
</dbReference>
<evidence type="ECO:0000256" key="13">
    <source>
        <dbReference type="ARBA" id="ARBA00023235"/>
    </source>
</evidence>
<evidence type="ECO:0000259" key="23">
    <source>
        <dbReference type="PROSITE" id="PS51193"/>
    </source>
</evidence>
<evidence type="ECO:0000256" key="17">
    <source>
        <dbReference type="ARBA" id="ARBA00044969"/>
    </source>
</evidence>
<dbReference type="SUPFAM" id="SSF52540">
    <property type="entry name" value="P-loop containing nucleoside triphosphate hydrolases"/>
    <property type="match status" value="1"/>
</dbReference>
<accession>A0A9P6NR23</accession>
<dbReference type="GO" id="GO:0005634">
    <property type="term" value="C:nucleus"/>
    <property type="evidence" value="ECO:0007669"/>
    <property type="project" value="UniProtKB-SubCell"/>
</dbReference>
<dbReference type="Pfam" id="PF13307">
    <property type="entry name" value="Helicase_C_2"/>
    <property type="match status" value="1"/>
</dbReference>
<dbReference type="OrthoDB" id="267079at2759"/>
<evidence type="ECO:0000256" key="22">
    <source>
        <dbReference type="SAM" id="MobiDB-lite"/>
    </source>
</evidence>
<keyword evidence="6" id="KW-0479">Metal-binding</keyword>
<evidence type="ECO:0000256" key="15">
    <source>
        <dbReference type="ARBA" id="ARBA00023306"/>
    </source>
</evidence>
<evidence type="ECO:0000256" key="5">
    <source>
        <dbReference type="ARBA" id="ARBA00017386"/>
    </source>
</evidence>
<dbReference type="GO" id="GO:0003677">
    <property type="term" value="F:DNA binding"/>
    <property type="evidence" value="ECO:0007669"/>
    <property type="project" value="InterPro"/>
</dbReference>
<dbReference type="NCBIfam" id="TIGR00604">
    <property type="entry name" value="rad3"/>
    <property type="match status" value="1"/>
</dbReference>
<dbReference type="GO" id="GO:0051536">
    <property type="term" value="F:iron-sulfur cluster binding"/>
    <property type="evidence" value="ECO:0007669"/>
    <property type="project" value="UniProtKB-KW"/>
</dbReference>
<dbReference type="PROSITE" id="PS51193">
    <property type="entry name" value="HELICASE_ATP_BIND_2"/>
    <property type="match status" value="1"/>
</dbReference>
<evidence type="ECO:0000256" key="16">
    <source>
        <dbReference type="ARBA" id="ARBA00029709"/>
    </source>
</evidence>
<keyword evidence="25" id="KW-1185">Reference proteome</keyword>
<keyword evidence="14" id="KW-0539">Nucleus</keyword>
<dbReference type="AlphaFoldDB" id="A0A9P6NR23"/>
<dbReference type="Pfam" id="PF06733">
    <property type="entry name" value="DEAD_2"/>
    <property type="match status" value="1"/>
</dbReference>
<dbReference type="GO" id="GO:0034085">
    <property type="term" value="P:establishment of sister chromatid cohesion"/>
    <property type="evidence" value="ECO:0007669"/>
    <property type="project" value="TreeGrafter"/>
</dbReference>
<keyword evidence="8" id="KW-0378">Hydrolase</keyword>
<feature type="compositionally biased region" description="Acidic residues" evidence="22">
    <location>
        <begin position="151"/>
        <end position="160"/>
    </location>
</feature>
<evidence type="ECO:0000256" key="21">
    <source>
        <dbReference type="ARBA" id="ARBA00048954"/>
    </source>
</evidence>